<dbReference type="RefSeq" id="WP_184592797.1">
    <property type="nucleotide sequence ID" value="NZ_JACHLI010000018.1"/>
</dbReference>
<evidence type="ECO:0000313" key="1">
    <source>
        <dbReference type="EMBL" id="MBB4865376.1"/>
    </source>
</evidence>
<dbReference type="AlphaFoldDB" id="A0A7W7KM79"/>
<name>A0A7W7KM79_PSENT</name>
<dbReference type="EMBL" id="JACHLI010000018">
    <property type="protein sequence ID" value="MBB4865376.1"/>
    <property type="molecule type" value="Genomic_DNA"/>
</dbReference>
<dbReference type="Proteomes" id="UP000566995">
    <property type="component" value="Unassembled WGS sequence"/>
</dbReference>
<protein>
    <submittedName>
        <fullName evidence="1">Uncharacterized protein</fullName>
    </submittedName>
</protein>
<organism evidence="1 2">
    <name type="scientific">Pseudomonas nitroreducens</name>
    <dbReference type="NCBI Taxonomy" id="46680"/>
    <lineage>
        <taxon>Bacteria</taxon>
        <taxon>Pseudomonadati</taxon>
        <taxon>Pseudomonadota</taxon>
        <taxon>Gammaproteobacteria</taxon>
        <taxon>Pseudomonadales</taxon>
        <taxon>Pseudomonadaceae</taxon>
        <taxon>Pseudomonas</taxon>
    </lineage>
</organism>
<accession>A0A7W7KM79</accession>
<sequence length="233" mass="25605">MSRAQAFIEGVIQRQSVLERVLYLALNKVLTGYAGLDRDARTVAQYRVAVVTSGARANNIDLFGQGVAELFGVIRLPDAEYRATTGLERYTPDQIAIQAGDGMQAYAQFMLELSQIKEARQDTHKALIETFLFVEEVSPGAGEELCRSLAEALSSDPKELPTWLGTKAPHEASEAFGAALMTALENHLGDEQLYALFDRKQHARVAARFNWPPCIGRSTDKVATGMMLDVLDV</sequence>
<reference evidence="1 2" key="1">
    <citation type="submission" date="2020-08" db="EMBL/GenBank/DDBJ databases">
        <title>Functional genomics of gut bacteria from endangered species of beetles.</title>
        <authorList>
            <person name="Carlos-Shanley C."/>
        </authorList>
    </citation>
    <scope>NUCLEOTIDE SEQUENCE [LARGE SCALE GENOMIC DNA]</scope>
    <source>
        <strain evidence="1 2">S00179</strain>
    </source>
</reference>
<proteinExistence type="predicted"/>
<evidence type="ECO:0000313" key="2">
    <source>
        <dbReference type="Proteomes" id="UP000566995"/>
    </source>
</evidence>
<gene>
    <name evidence="1" type="ORF">HNP46_004257</name>
</gene>
<comment type="caution">
    <text evidence="1">The sequence shown here is derived from an EMBL/GenBank/DDBJ whole genome shotgun (WGS) entry which is preliminary data.</text>
</comment>